<feature type="transmembrane region" description="Helical" evidence="1">
    <location>
        <begin position="63"/>
        <end position="84"/>
    </location>
</feature>
<evidence type="ECO:0000256" key="1">
    <source>
        <dbReference type="SAM" id="Phobius"/>
    </source>
</evidence>
<sequence>MSSTAVVLLLIAAFTHAGWNFLGKRDHPTLAYFLVANTMGVVCVLPILIYYCSKISFIPPTVWVFSIISGFFLASYMTALAGAYRVGDMS</sequence>
<name>X1FX36_9ZZZZ</name>
<protein>
    <recommendedName>
        <fullName evidence="3">EamA domain-containing protein</fullName>
    </recommendedName>
</protein>
<keyword evidence="1" id="KW-0812">Transmembrane</keyword>
<reference evidence="2" key="1">
    <citation type="journal article" date="2014" name="Front. Microbiol.">
        <title>High frequency of phylogenetically diverse reductive dehalogenase-homologous genes in deep subseafloor sedimentary metagenomes.</title>
        <authorList>
            <person name="Kawai M."/>
            <person name="Futagami T."/>
            <person name="Toyoda A."/>
            <person name="Takaki Y."/>
            <person name="Nishi S."/>
            <person name="Hori S."/>
            <person name="Arai W."/>
            <person name="Tsubouchi T."/>
            <person name="Morono Y."/>
            <person name="Uchiyama I."/>
            <person name="Ito T."/>
            <person name="Fujiyama A."/>
            <person name="Inagaki F."/>
            <person name="Takami H."/>
        </authorList>
    </citation>
    <scope>NUCLEOTIDE SEQUENCE</scope>
    <source>
        <strain evidence="2">Expedition CK06-06</strain>
    </source>
</reference>
<comment type="caution">
    <text evidence="2">The sequence shown here is derived from an EMBL/GenBank/DDBJ whole genome shotgun (WGS) entry which is preliminary data.</text>
</comment>
<feature type="non-terminal residue" evidence="2">
    <location>
        <position position="90"/>
    </location>
</feature>
<organism evidence="2">
    <name type="scientific">marine sediment metagenome</name>
    <dbReference type="NCBI Taxonomy" id="412755"/>
    <lineage>
        <taxon>unclassified sequences</taxon>
        <taxon>metagenomes</taxon>
        <taxon>ecological metagenomes</taxon>
    </lineage>
</organism>
<keyword evidence="1" id="KW-1133">Transmembrane helix</keyword>
<dbReference type="AlphaFoldDB" id="X1FX36"/>
<accession>X1FX36</accession>
<dbReference type="EMBL" id="BART01040019">
    <property type="protein sequence ID" value="GAH25343.1"/>
    <property type="molecule type" value="Genomic_DNA"/>
</dbReference>
<gene>
    <name evidence="2" type="ORF">S01H4_65417</name>
</gene>
<keyword evidence="1" id="KW-0472">Membrane</keyword>
<proteinExistence type="predicted"/>
<feature type="transmembrane region" description="Helical" evidence="1">
    <location>
        <begin position="30"/>
        <end position="51"/>
    </location>
</feature>
<evidence type="ECO:0008006" key="3">
    <source>
        <dbReference type="Google" id="ProtNLM"/>
    </source>
</evidence>
<evidence type="ECO:0000313" key="2">
    <source>
        <dbReference type="EMBL" id="GAH25343.1"/>
    </source>
</evidence>